<dbReference type="STRING" id="161899.CSING_06780"/>
<dbReference type="Pfam" id="PF13460">
    <property type="entry name" value="NAD_binding_10"/>
    <property type="match status" value="1"/>
</dbReference>
<reference evidence="2 3" key="1">
    <citation type="journal article" date="2015" name="Genome Announc.">
        <title>Complete Genome Sequence and Annotation of Corynebacterium singulare DSM 44357, Isolated from a Human Semen Specimen.</title>
        <authorList>
            <person name="Merten M."/>
            <person name="Brinkrolf K."/>
            <person name="Albersmeier A."/>
            <person name="Kutter Y."/>
            <person name="Ruckert C."/>
            <person name="Tauch A."/>
        </authorList>
    </citation>
    <scope>NUCLEOTIDE SEQUENCE [LARGE SCALE GENOMIC DNA]</scope>
    <source>
        <strain evidence="2">IBS B52218</strain>
    </source>
</reference>
<gene>
    <name evidence="2" type="ORF">CSING_06780</name>
</gene>
<evidence type="ECO:0000313" key="3">
    <source>
        <dbReference type="Proteomes" id="UP000031890"/>
    </source>
</evidence>
<feature type="domain" description="NAD(P)-binding" evidence="1">
    <location>
        <begin position="28"/>
        <end position="220"/>
    </location>
</feature>
<dbReference type="Proteomes" id="UP000031890">
    <property type="component" value="Chromosome"/>
</dbReference>
<organism evidence="2 3">
    <name type="scientific">Corynebacterium singulare</name>
    <dbReference type="NCBI Taxonomy" id="161899"/>
    <lineage>
        <taxon>Bacteria</taxon>
        <taxon>Bacillati</taxon>
        <taxon>Actinomycetota</taxon>
        <taxon>Actinomycetes</taxon>
        <taxon>Mycobacteriales</taxon>
        <taxon>Corynebacteriaceae</taxon>
        <taxon>Corynebacterium</taxon>
    </lineage>
</organism>
<proteinExistence type="predicted"/>
<dbReference type="KEGG" id="csx:CSING_06780"/>
<dbReference type="EMBL" id="CP010827">
    <property type="protein sequence ID" value="AJI78888.1"/>
    <property type="molecule type" value="Genomic_DNA"/>
</dbReference>
<dbReference type="HOGENOM" id="CLU_025711_1_1_11"/>
<dbReference type="PANTHER" id="PTHR15020">
    <property type="entry name" value="FLAVIN REDUCTASE-RELATED"/>
    <property type="match status" value="1"/>
</dbReference>
<sequence>MQNRVQGRTVALMTGTTTTARKKVLYIGGHGKVGLLAAPKLVDANVDVHSLIRNPNQVADIEALGATPVVRDLTEISEEQWAELLADYDVVVWGAGNGGRAGAEVTWAVDRDAALASIAGLEKLAAAGKNTPAYIMISYMGATTNTTDPADEKWYAYVESKKAVDNKLNSTNLNYLILGPAALTEEPAQGITVFTEDSQRTADMKTSRDLVADVVTEVATRETLPSSPLEFIDGDGSVKDI</sequence>
<name>A0A0B6EVL9_9CORY</name>
<protein>
    <submittedName>
        <fullName evidence="2">Putative NADH-flavin reductase</fullName>
    </submittedName>
</protein>
<evidence type="ECO:0000259" key="1">
    <source>
        <dbReference type="Pfam" id="PF13460"/>
    </source>
</evidence>
<dbReference type="PANTHER" id="PTHR15020:SF50">
    <property type="entry name" value="UPF0659 PROTEIN YMR090W"/>
    <property type="match status" value="1"/>
</dbReference>
<dbReference type="Gene3D" id="3.40.50.720">
    <property type="entry name" value="NAD(P)-binding Rossmann-like Domain"/>
    <property type="match status" value="1"/>
</dbReference>
<dbReference type="InterPro" id="IPR016040">
    <property type="entry name" value="NAD(P)-bd_dom"/>
</dbReference>
<evidence type="ECO:0000313" key="2">
    <source>
        <dbReference type="EMBL" id="AJI78888.1"/>
    </source>
</evidence>
<accession>A0A0B6EVL9</accession>
<dbReference type="SUPFAM" id="SSF51735">
    <property type="entry name" value="NAD(P)-binding Rossmann-fold domains"/>
    <property type="match status" value="1"/>
</dbReference>
<dbReference type="InterPro" id="IPR036291">
    <property type="entry name" value="NAD(P)-bd_dom_sf"/>
</dbReference>
<dbReference type="AlphaFoldDB" id="A0A0B6EVL9"/>